<organism evidence="1 2">
    <name type="scientific">Paracidovorax wautersii</name>
    <dbReference type="NCBI Taxonomy" id="1177982"/>
    <lineage>
        <taxon>Bacteria</taxon>
        <taxon>Pseudomonadati</taxon>
        <taxon>Pseudomonadota</taxon>
        <taxon>Betaproteobacteria</taxon>
        <taxon>Burkholderiales</taxon>
        <taxon>Comamonadaceae</taxon>
        <taxon>Paracidovorax</taxon>
    </lineage>
</organism>
<comment type="caution">
    <text evidence="1">The sequence shown here is derived from an EMBL/GenBank/DDBJ whole genome shotgun (WGS) entry which is preliminary data.</text>
</comment>
<evidence type="ECO:0000313" key="1">
    <source>
        <dbReference type="EMBL" id="MDR6213973.1"/>
    </source>
</evidence>
<gene>
    <name evidence="1" type="ORF">QE399_001662</name>
</gene>
<reference evidence="1 2" key="1">
    <citation type="submission" date="2023-08" db="EMBL/GenBank/DDBJ databases">
        <title>Functional and genomic diversity of the sorghum phyllosphere microbiome.</title>
        <authorList>
            <person name="Shade A."/>
        </authorList>
    </citation>
    <scope>NUCLEOTIDE SEQUENCE [LARGE SCALE GENOMIC DNA]</scope>
    <source>
        <strain evidence="1 2">SORGH_AS_0335</strain>
    </source>
</reference>
<name>A0ABU1IC05_9BURK</name>
<dbReference type="Proteomes" id="UP001267710">
    <property type="component" value="Unassembled WGS sequence"/>
</dbReference>
<sequence>MKAVHLLAAGYPALIQIEKQRGIVGNDACLWPSELTSVSHIIGQASLTEAELARLFENT</sequence>
<evidence type="ECO:0000313" key="2">
    <source>
        <dbReference type="Proteomes" id="UP001267710"/>
    </source>
</evidence>
<keyword evidence="2" id="KW-1185">Reference proteome</keyword>
<proteinExistence type="predicted"/>
<protein>
    <submittedName>
        <fullName evidence="1">Uncharacterized protein</fullName>
    </submittedName>
</protein>
<dbReference type="EMBL" id="JAVIZX010000001">
    <property type="protein sequence ID" value="MDR6213973.1"/>
    <property type="molecule type" value="Genomic_DNA"/>
</dbReference>
<dbReference type="RefSeq" id="WP_309827901.1">
    <property type="nucleotide sequence ID" value="NZ_JAVIZX010000001.1"/>
</dbReference>
<accession>A0ABU1IC05</accession>